<dbReference type="EMBL" id="DSIN01000014">
    <property type="protein sequence ID" value="HEF25027.1"/>
    <property type="molecule type" value="Genomic_DNA"/>
</dbReference>
<gene>
    <name evidence="1" type="ORF">ENP23_04570</name>
</gene>
<name>A0A7C1X3F5_9PSED</name>
<dbReference type="InterPro" id="IPR049810">
    <property type="entry name" value="S6_alt_immun-like"/>
</dbReference>
<reference evidence="1" key="1">
    <citation type="journal article" date="2020" name="mSystems">
        <title>Genome- and Community-Level Interaction Insights into Carbon Utilization and Element Cycling Functions of Hydrothermarchaeota in Hydrothermal Sediment.</title>
        <authorList>
            <person name="Zhou Z."/>
            <person name="Liu Y."/>
            <person name="Xu W."/>
            <person name="Pan J."/>
            <person name="Luo Z.H."/>
            <person name="Li M."/>
        </authorList>
    </citation>
    <scope>NUCLEOTIDE SEQUENCE [LARGE SCALE GENOMIC DNA]</scope>
    <source>
        <strain evidence="1">SpSt-200</strain>
    </source>
</reference>
<proteinExistence type="predicted"/>
<comment type="caution">
    <text evidence="1">The sequence shown here is derived from an EMBL/GenBank/DDBJ whole genome shotgun (WGS) entry which is preliminary data.</text>
</comment>
<evidence type="ECO:0000313" key="1">
    <source>
        <dbReference type="EMBL" id="HEF25027.1"/>
    </source>
</evidence>
<accession>A0A7C1X3F5</accession>
<dbReference type="NCBIfam" id="NF040643">
    <property type="entry name" value="S6_alt_immun"/>
    <property type="match status" value="1"/>
</dbReference>
<organism evidence="1">
    <name type="scientific">Pseudomonas graminis</name>
    <dbReference type="NCBI Taxonomy" id="158627"/>
    <lineage>
        <taxon>Bacteria</taxon>
        <taxon>Pseudomonadati</taxon>
        <taxon>Pseudomonadota</taxon>
        <taxon>Gammaproteobacteria</taxon>
        <taxon>Pseudomonadales</taxon>
        <taxon>Pseudomonadaceae</taxon>
        <taxon>Pseudomonas</taxon>
    </lineage>
</organism>
<dbReference type="AlphaFoldDB" id="A0A7C1X3F5"/>
<protein>
    <submittedName>
        <fullName evidence="1">Uncharacterized protein</fullName>
    </submittedName>
</protein>
<sequence>MYLEINGFLPNHDPDDSLKFELLVDSALTEQIVKFLGHRSLNAMAEAEWPLTKEQVAELSSIIGKPLPLDLALLIGVVG</sequence>